<keyword evidence="8" id="KW-1185">Reference proteome</keyword>
<feature type="transmembrane region" description="Helical" evidence="6">
    <location>
        <begin position="182"/>
        <end position="205"/>
    </location>
</feature>
<evidence type="ECO:0000313" key="7">
    <source>
        <dbReference type="EMBL" id="MBC6489431.1"/>
    </source>
</evidence>
<feature type="transmembrane region" description="Helical" evidence="6">
    <location>
        <begin position="88"/>
        <end position="106"/>
    </location>
</feature>
<proteinExistence type="predicted"/>
<dbReference type="Proteomes" id="UP000765802">
    <property type="component" value="Unassembled WGS sequence"/>
</dbReference>
<comment type="caution">
    <text evidence="7">The sequence shown here is derived from an EMBL/GenBank/DDBJ whole genome shotgun (WGS) entry which is preliminary data.</text>
</comment>
<keyword evidence="4 6" id="KW-1133">Transmembrane helix</keyword>
<organism evidence="7 8">
    <name type="scientific">Flavihumibacter stibioxidans</name>
    <dbReference type="NCBI Taxonomy" id="1834163"/>
    <lineage>
        <taxon>Bacteria</taxon>
        <taxon>Pseudomonadati</taxon>
        <taxon>Bacteroidota</taxon>
        <taxon>Chitinophagia</taxon>
        <taxon>Chitinophagales</taxon>
        <taxon>Chitinophagaceae</taxon>
        <taxon>Flavihumibacter</taxon>
    </lineage>
</organism>
<evidence type="ECO:0000256" key="6">
    <source>
        <dbReference type="SAM" id="Phobius"/>
    </source>
</evidence>
<feature type="transmembrane region" description="Helical" evidence="6">
    <location>
        <begin position="350"/>
        <end position="367"/>
    </location>
</feature>
<dbReference type="Pfam" id="PF01943">
    <property type="entry name" value="Polysacc_synt"/>
    <property type="match status" value="1"/>
</dbReference>
<keyword evidence="3 6" id="KW-0812">Transmembrane</keyword>
<name>A0ABR7M3C0_9BACT</name>
<feature type="transmembrane region" description="Helical" evidence="6">
    <location>
        <begin position="254"/>
        <end position="273"/>
    </location>
</feature>
<evidence type="ECO:0000256" key="2">
    <source>
        <dbReference type="ARBA" id="ARBA00022475"/>
    </source>
</evidence>
<sequence>MTRTLGPGGYGVIGFYESMLLVVNVLAAFGVNYYGLRLLSKSAIGDSDNANTVLHLLLINTLVAISGMLVYLVYVFNKKVQIGNSQVTFLYAYIMVIYMFHADWYFQSQEKFRFILKRTFFIRLFVLVSSFLFVRKPEHLIYYIIISAANYTLIAASAWWNMRTLLPHWKWDPDLFRRLLKALWPFAILGALGSIYFTIDTILLARTGRITDLGHYTVAAKIVRLGLNVFVGASIVFFVKLFRTEVDRGLQADSMLMTMHFSFPIAAMLFFFAEPVIRFVSGETYLPAAGMLRIFSLLWVVVPLHDFFNIRVLIVHHREKLLVKIYFAACLLSLLLNLVLIPAFFTTGAALSILITEMLVLAASIYYSRPYFRISRKLLVEMLFCLAVFPIAMLAAQVSIMVSTNHIVQLAIGLTGTLLANVFMQLVIFRSAFWHRTWNAIRAAKARA</sequence>
<accession>A0ABR7M3C0</accession>
<evidence type="ECO:0000256" key="3">
    <source>
        <dbReference type="ARBA" id="ARBA00022692"/>
    </source>
</evidence>
<evidence type="ECO:0000256" key="1">
    <source>
        <dbReference type="ARBA" id="ARBA00004651"/>
    </source>
</evidence>
<dbReference type="PANTHER" id="PTHR30250">
    <property type="entry name" value="PST FAMILY PREDICTED COLANIC ACID TRANSPORTER"/>
    <property type="match status" value="1"/>
</dbReference>
<dbReference type="InterPro" id="IPR002797">
    <property type="entry name" value="Polysacc_synth"/>
</dbReference>
<keyword evidence="2" id="KW-1003">Cell membrane</keyword>
<protein>
    <recommendedName>
        <fullName evidence="9">Polysaccharide biosynthesis protein C-terminal domain-containing protein</fullName>
    </recommendedName>
</protein>
<dbReference type="EMBL" id="MBUA01000001">
    <property type="protein sequence ID" value="MBC6489431.1"/>
    <property type="molecule type" value="Genomic_DNA"/>
</dbReference>
<feature type="transmembrane region" description="Helical" evidence="6">
    <location>
        <begin position="12"/>
        <end position="35"/>
    </location>
</feature>
<dbReference type="PANTHER" id="PTHR30250:SF11">
    <property type="entry name" value="O-ANTIGEN TRANSPORTER-RELATED"/>
    <property type="match status" value="1"/>
</dbReference>
<feature type="transmembrane region" description="Helical" evidence="6">
    <location>
        <begin position="140"/>
        <end position="161"/>
    </location>
</feature>
<evidence type="ECO:0000256" key="5">
    <source>
        <dbReference type="ARBA" id="ARBA00023136"/>
    </source>
</evidence>
<feature type="transmembrane region" description="Helical" evidence="6">
    <location>
        <begin position="406"/>
        <end position="429"/>
    </location>
</feature>
<evidence type="ECO:0000313" key="8">
    <source>
        <dbReference type="Proteomes" id="UP000765802"/>
    </source>
</evidence>
<feature type="transmembrane region" description="Helical" evidence="6">
    <location>
        <begin position="379"/>
        <end position="400"/>
    </location>
</feature>
<keyword evidence="5 6" id="KW-0472">Membrane</keyword>
<evidence type="ECO:0000256" key="4">
    <source>
        <dbReference type="ARBA" id="ARBA00022989"/>
    </source>
</evidence>
<dbReference type="InterPro" id="IPR050833">
    <property type="entry name" value="Poly_Biosynth_Transport"/>
</dbReference>
<feature type="transmembrane region" description="Helical" evidence="6">
    <location>
        <begin position="285"/>
        <end position="304"/>
    </location>
</feature>
<evidence type="ECO:0008006" key="9">
    <source>
        <dbReference type="Google" id="ProtNLM"/>
    </source>
</evidence>
<gene>
    <name evidence="7" type="ORF">BC349_00495</name>
</gene>
<feature type="transmembrane region" description="Helical" evidence="6">
    <location>
        <begin position="56"/>
        <end position="76"/>
    </location>
</feature>
<comment type="subcellular location">
    <subcellularLocation>
        <location evidence="1">Cell membrane</location>
        <topology evidence="1">Multi-pass membrane protein</topology>
    </subcellularLocation>
</comment>
<feature type="transmembrane region" description="Helical" evidence="6">
    <location>
        <begin position="225"/>
        <end position="242"/>
    </location>
</feature>
<reference evidence="7 8" key="1">
    <citation type="submission" date="2016-07" db="EMBL/GenBank/DDBJ databases">
        <title>Genome analysis of Flavihumibacter stibioxidans YS-17.</title>
        <authorList>
            <person name="Shi K."/>
            <person name="Han Y."/>
            <person name="Wang G."/>
        </authorList>
    </citation>
    <scope>NUCLEOTIDE SEQUENCE [LARGE SCALE GENOMIC DNA]</scope>
    <source>
        <strain evidence="7 8">YS-17</strain>
    </source>
</reference>
<feature type="transmembrane region" description="Helical" evidence="6">
    <location>
        <begin position="325"/>
        <end position="344"/>
    </location>
</feature>